<dbReference type="GO" id="GO:0003700">
    <property type="term" value="F:DNA-binding transcription factor activity"/>
    <property type="evidence" value="ECO:0007669"/>
    <property type="project" value="TreeGrafter"/>
</dbReference>
<dbReference type="SUPFAM" id="SSF48498">
    <property type="entry name" value="Tetracyclin repressor-like, C-terminal domain"/>
    <property type="match status" value="1"/>
</dbReference>
<evidence type="ECO:0000256" key="2">
    <source>
        <dbReference type="ARBA" id="ARBA00023125"/>
    </source>
</evidence>
<dbReference type="InterPro" id="IPR036271">
    <property type="entry name" value="Tet_transcr_reg_TetR-rel_C_sf"/>
</dbReference>
<keyword evidence="3" id="KW-0804">Transcription</keyword>
<dbReference type="RefSeq" id="WP_120058911.1">
    <property type="nucleotide sequence ID" value="NZ_QYRP01000002.1"/>
</dbReference>
<evidence type="ECO:0000259" key="5">
    <source>
        <dbReference type="PROSITE" id="PS50977"/>
    </source>
</evidence>
<protein>
    <submittedName>
        <fullName evidence="6">TetR/AcrR family transcriptional regulator</fullName>
    </submittedName>
</protein>
<evidence type="ECO:0000313" key="7">
    <source>
        <dbReference type="Proteomes" id="UP000276542"/>
    </source>
</evidence>
<keyword evidence="1" id="KW-0805">Transcription regulation</keyword>
<evidence type="ECO:0000256" key="3">
    <source>
        <dbReference type="ARBA" id="ARBA00023163"/>
    </source>
</evidence>
<dbReference type="InterPro" id="IPR050109">
    <property type="entry name" value="HTH-type_TetR-like_transc_reg"/>
</dbReference>
<sequence length="223" mass="23851">MNESPASDRSRGSQTAGDMRRRLVDAAAALLAESGPSALTARKVAAAAGTSTMSVYSHVGSMELLVRAVVEEGFRTLEEVLVAVEPSDDPVRDVGAQTAAYLRHATTHPHLYAVMFGTLPLGPYRASDPAELRAGRRETLDRIGHNWVRAVASGRIDEARESDLAFTWWSAIHGYALLESSGHIHAEPGRVRVLERLLTALFVGLGDDPDRAGTSVREGLAAG</sequence>
<feature type="domain" description="HTH tetR-type" evidence="5">
    <location>
        <begin position="17"/>
        <end position="77"/>
    </location>
</feature>
<dbReference type="EMBL" id="QYRP01000002">
    <property type="protein sequence ID" value="RJS45007.1"/>
    <property type="molecule type" value="Genomic_DNA"/>
</dbReference>
<dbReference type="SUPFAM" id="SSF46689">
    <property type="entry name" value="Homeodomain-like"/>
    <property type="match status" value="1"/>
</dbReference>
<dbReference type="InterPro" id="IPR009057">
    <property type="entry name" value="Homeodomain-like_sf"/>
</dbReference>
<proteinExistence type="predicted"/>
<dbReference type="Gene3D" id="1.10.357.10">
    <property type="entry name" value="Tetracycline Repressor, domain 2"/>
    <property type="match status" value="1"/>
</dbReference>
<accession>A0A3A5HAF5</accession>
<evidence type="ECO:0000256" key="4">
    <source>
        <dbReference type="PROSITE-ProRule" id="PRU00335"/>
    </source>
</evidence>
<organism evidence="6 7">
    <name type="scientific">Nocardioides cavernaquae</name>
    <dbReference type="NCBI Taxonomy" id="2321396"/>
    <lineage>
        <taxon>Bacteria</taxon>
        <taxon>Bacillati</taxon>
        <taxon>Actinomycetota</taxon>
        <taxon>Actinomycetes</taxon>
        <taxon>Propionibacteriales</taxon>
        <taxon>Nocardioidaceae</taxon>
        <taxon>Nocardioides</taxon>
    </lineage>
</organism>
<reference evidence="7" key="1">
    <citation type="submission" date="2018-09" db="EMBL/GenBank/DDBJ databases">
        <authorList>
            <person name="Zhu H."/>
        </authorList>
    </citation>
    <scope>NUCLEOTIDE SEQUENCE [LARGE SCALE GENOMIC DNA]</scope>
    <source>
        <strain evidence="7">K1W22B-1</strain>
    </source>
</reference>
<evidence type="ECO:0000313" key="6">
    <source>
        <dbReference type="EMBL" id="RJS45007.1"/>
    </source>
</evidence>
<dbReference type="Pfam" id="PF13305">
    <property type="entry name" value="TetR_C_33"/>
    <property type="match status" value="1"/>
</dbReference>
<keyword evidence="2 4" id="KW-0238">DNA-binding</keyword>
<gene>
    <name evidence="6" type="ORF">D4739_01280</name>
</gene>
<dbReference type="OrthoDB" id="4709966at2"/>
<dbReference type="InterPro" id="IPR025996">
    <property type="entry name" value="MT1864/Rv1816-like_C"/>
</dbReference>
<dbReference type="Pfam" id="PF00440">
    <property type="entry name" value="TetR_N"/>
    <property type="match status" value="1"/>
</dbReference>
<evidence type="ECO:0000256" key="1">
    <source>
        <dbReference type="ARBA" id="ARBA00023015"/>
    </source>
</evidence>
<dbReference type="PANTHER" id="PTHR30055:SF239">
    <property type="entry name" value="TRANSCRIPTIONAL REGULATORY PROTEIN"/>
    <property type="match status" value="1"/>
</dbReference>
<dbReference type="GO" id="GO:0000976">
    <property type="term" value="F:transcription cis-regulatory region binding"/>
    <property type="evidence" value="ECO:0007669"/>
    <property type="project" value="TreeGrafter"/>
</dbReference>
<dbReference type="PROSITE" id="PS50977">
    <property type="entry name" value="HTH_TETR_2"/>
    <property type="match status" value="1"/>
</dbReference>
<keyword evidence="7" id="KW-1185">Reference proteome</keyword>
<dbReference type="AlphaFoldDB" id="A0A3A5HAF5"/>
<comment type="caution">
    <text evidence="6">The sequence shown here is derived from an EMBL/GenBank/DDBJ whole genome shotgun (WGS) entry which is preliminary data.</text>
</comment>
<name>A0A3A5HAF5_9ACTN</name>
<feature type="DNA-binding region" description="H-T-H motif" evidence="4">
    <location>
        <begin position="40"/>
        <end position="59"/>
    </location>
</feature>
<dbReference type="InterPro" id="IPR001647">
    <property type="entry name" value="HTH_TetR"/>
</dbReference>
<dbReference type="PANTHER" id="PTHR30055">
    <property type="entry name" value="HTH-TYPE TRANSCRIPTIONAL REGULATOR RUTR"/>
    <property type="match status" value="1"/>
</dbReference>
<dbReference type="Proteomes" id="UP000276542">
    <property type="component" value="Unassembled WGS sequence"/>
</dbReference>